<evidence type="ECO:0000259" key="3">
    <source>
        <dbReference type="Pfam" id="PF18998"/>
    </source>
</evidence>
<dbReference type="AlphaFoldDB" id="A0A6J5ZS71"/>
<dbReference type="InterPro" id="IPR006652">
    <property type="entry name" value="Kelch_1"/>
</dbReference>
<name>A0A6J5ZS71_9ZZZZ</name>
<evidence type="ECO:0000256" key="2">
    <source>
        <dbReference type="ARBA" id="ARBA00022737"/>
    </source>
</evidence>
<feature type="domain" description="Bacterial repeat" evidence="3">
    <location>
        <begin position="406"/>
        <end position="473"/>
    </location>
</feature>
<dbReference type="Pfam" id="PF01344">
    <property type="entry name" value="Kelch_1"/>
    <property type="match status" value="1"/>
</dbReference>
<dbReference type="PANTHER" id="PTHR46344">
    <property type="entry name" value="OS02G0202900 PROTEIN"/>
    <property type="match status" value="1"/>
</dbReference>
<dbReference type="InterPro" id="IPR011043">
    <property type="entry name" value="Gal_Oxase/kelch_b-propeller"/>
</dbReference>
<dbReference type="EMBL" id="CAESAO010000104">
    <property type="protein sequence ID" value="CAB4345564.1"/>
    <property type="molecule type" value="Genomic_DNA"/>
</dbReference>
<reference evidence="4" key="1">
    <citation type="submission" date="2020-05" db="EMBL/GenBank/DDBJ databases">
        <authorList>
            <person name="Chiriac C."/>
            <person name="Salcher M."/>
            <person name="Ghai R."/>
            <person name="Kavagutti S V."/>
        </authorList>
    </citation>
    <scope>NUCLEOTIDE SEQUENCE</scope>
</reference>
<dbReference type="PANTHER" id="PTHR46344:SF27">
    <property type="entry name" value="KELCH REPEAT SUPERFAMILY PROTEIN"/>
    <property type="match status" value="1"/>
</dbReference>
<evidence type="ECO:0000256" key="1">
    <source>
        <dbReference type="ARBA" id="ARBA00022441"/>
    </source>
</evidence>
<keyword evidence="2" id="KW-0677">Repeat</keyword>
<evidence type="ECO:0000313" key="4">
    <source>
        <dbReference type="EMBL" id="CAB4345564.1"/>
    </source>
</evidence>
<organism evidence="4">
    <name type="scientific">freshwater metagenome</name>
    <dbReference type="NCBI Taxonomy" id="449393"/>
    <lineage>
        <taxon>unclassified sequences</taxon>
        <taxon>metagenomes</taxon>
        <taxon>ecological metagenomes</taxon>
    </lineage>
</organism>
<dbReference type="Pfam" id="PF18998">
    <property type="entry name" value="Flg_new_2"/>
    <property type="match status" value="1"/>
</dbReference>
<keyword evidence="1" id="KW-0880">Kelch repeat</keyword>
<gene>
    <name evidence="4" type="ORF">UFOPK3522_01124</name>
</gene>
<accession>A0A6J5ZS71</accession>
<dbReference type="InterPro" id="IPR037293">
    <property type="entry name" value="Gal_Oxidase_central_sf"/>
</dbReference>
<dbReference type="InterPro" id="IPR044060">
    <property type="entry name" value="Bacterial_rp_domain"/>
</dbReference>
<sequence length="578" mass="58004">MGLTQSPNNGAEGRGMRRAVALGVLTAATLALAFTSAAGASEGFTATGSMAGERDQGVAIRLASGKVLVLGGERSLFAGLSFPADAELYDPASGQFAPTGAMSSARWGSPSKAVLLRDGKVLVAGGDAGLGTLASGHGDLYDPESGQFTLTHGSMITPRRYATATLLPSGKVLFAGGSNASNQKLDSAELYDPATGDFTATAGAPTIARWNATAELLADGKVLIAGGRNGSNGWEASAELYDPATDHFTATGSLSHDRDAAMSTALGDGTVLVAGGRGAGGYPADGEIYDPATGNFAVTANAMTTSRFYGTATRLVNGKVLIAGGRDGSYSSLASTSIYDPVTRSFADGPMMGITRYAPVAALLESGKVLVAGGLDGATGSLADALLFDPGSFDLTVARSGSGSGTVSSAPAGISCASDCSESYVDGRVVTLTAHAATGSVFSGWSGAGCSGIESCVVTMSEARSVTAGFSAVAVDPPVDTPVPPIPTVRPARPSPAWSSVKRSKVVTATIHPAAGVSYSIVGKRGSKAKRGSCKKVTVKRAKLVSCKVTLASGSWTVVVTPIKAAASGAPATKRFRF</sequence>
<dbReference type="SUPFAM" id="SSF50965">
    <property type="entry name" value="Galactose oxidase, central domain"/>
    <property type="match status" value="2"/>
</dbReference>
<proteinExistence type="predicted"/>
<dbReference type="SMART" id="SM00612">
    <property type="entry name" value="Kelch"/>
    <property type="match status" value="6"/>
</dbReference>
<protein>
    <submittedName>
        <fullName evidence="4">Unannotated protein</fullName>
    </submittedName>
</protein>
<dbReference type="Gene3D" id="2.130.10.80">
    <property type="entry name" value="Galactose oxidase/kelch, beta-propeller"/>
    <property type="match status" value="4"/>
</dbReference>